<evidence type="ECO:0000313" key="2">
    <source>
        <dbReference type="EMBL" id="KAG1809708.1"/>
    </source>
</evidence>
<proteinExistence type="predicted"/>
<feature type="compositionally biased region" description="Basic and acidic residues" evidence="1">
    <location>
        <begin position="67"/>
        <end position="91"/>
    </location>
</feature>
<keyword evidence="3" id="KW-1185">Reference proteome</keyword>
<sequence>MHLPPNNTHAHPSFHPNPSHSITHKYPPNPLTRPLRKLQYPVNGATKTEHSESVIINCGSSLLGVSEKGDDKSKGSVRADRGADGKADEKANPGADRNPEDLISPPGGHTCHTRIARRLMTYSYRS</sequence>
<name>A0A9P7E2Z0_9AGAM</name>
<accession>A0A9P7E2Z0</accession>
<comment type="caution">
    <text evidence="2">The sequence shown here is derived from an EMBL/GenBank/DDBJ whole genome shotgun (WGS) entry which is preliminary data.</text>
</comment>
<dbReference type="EMBL" id="JABBWG010000033">
    <property type="protein sequence ID" value="KAG1809708.1"/>
    <property type="molecule type" value="Genomic_DNA"/>
</dbReference>
<feature type="compositionally biased region" description="Polar residues" evidence="1">
    <location>
        <begin position="1"/>
        <end position="21"/>
    </location>
</feature>
<feature type="region of interest" description="Disordered" evidence="1">
    <location>
        <begin position="1"/>
        <end position="114"/>
    </location>
</feature>
<dbReference type="Proteomes" id="UP000807769">
    <property type="component" value="Unassembled WGS sequence"/>
</dbReference>
<dbReference type="AlphaFoldDB" id="A0A9P7E2Z0"/>
<evidence type="ECO:0000313" key="3">
    <source>
        <dbReference type="Proteomes" id="UP000807769"/>
    </source>
</evidence>
<organism evidence="2 3">
    <name type="scientific">Suillus subaureus</name>
    <dbReference type="NCBI Taxonomy" id="48587"/>
    <lineage>
        <taxon>Eukaryota</taxon>
        <taxon>Fungi</taxon>
        <taxon>Dikarya</taxon>
        <taxon>Basidiomycota</taxon>
        <taxon>Agaricomycotina</taxon>
        <taxon>Agaricomycetes</taxon>
        <taxon>Agaricomycetidae</taxon>
        <taxon>Boletales</taxon>
        <taxon>Suillineae</taxon>
        <taxon>Suillaceae</taxon>
        <taxon>Suillus</taxon>
    </lineage>
</organism>
<dbReference type="GeneID" id="64637640"/>
<gene>
    <name evidence="2" type="ORF">BJ212DRAFT_599209</name>
</gene>
<reference evidence="2" key="1">
    <citation type="journal article" date="2020" name="New Phytol.">
        <title>Comparative genomics reveals dynamic genome evolution in host specialist ectomycorrhizal fungi.</title>
        <authorList>
            <person name="Lofgren L.A."/>
            <person name="Nguyen N.H."/>
            <person name="Vilgalys R."/>
            <person name="Ruytinx J."/>
            <person name="Liao H.L."/>
            <person name="Branco S."/>
            <person name="Kuo A."/>
            <person name="LaButti K."/>
            <person name="Lipzen A."/>
            <person name="Andreopoulos W."/>
            <person name="Pangilinan J."/>
            <person name="Riley R."/>
            <person name="Hundley H."/>
            <person name="Na H."/>
            <person name="Barry K."/>
            <person name="Grigoriev I.V."/>
            <person name="Stajich J.E."/>
            <person name="Kennedy P.G."/>
        </authorList>
    </citation>
    <scope>NUCLEOTIDE SEQUENCE</scope>
    <source>
        <strain evidence="2">MN1</strain>
    </source>
</reference>
<protein>
    <submittedName>
        <fullName evidence="2">Uncharacterized protein</fullName>
    </submittedName>
</protein>
<dbReference type="RefSeq" id="XP_041189422.1">
    <property type="nucleotide sequence ID" value="XM_041343624.1"/>
</dbReference>
<evidence type="ECO:0000256" key="1">
    <source>
        <dbReference type="SAM" id="MobiDB-lite"/>
    </source>
</evidence>